<feature type="region of interest" description="Disordered" evidence="2">
    <location>
        <begin position="170"/>
        <end position="192"/>
    </location>
</feature>
<evidence type="ECO:0000256" key="2">
    <source>
        <dbReference type="SAM" id="MobiDB-lite"/>
    </source>
</evidence>
<dbReference type="EMBL" id="CADCTC010000279">
    <property type="protein sequence ID" value="CAA9297962.1"/>
    <property type="molecule type" value="Genomic_DNA"/>
</dbReference>
<evidence type="ECO:0000313" key="3">
    <source>
        <dbReference type="EMBL" id="CAA9297962.1"/>
    </source>
</evidence>
<dbReference type="GO" id="GO:0046872">
    <property type="term" value="F:metal ion binding"/>
    <property type="evidence" value="ECO:0007669"/>
    <property type="project" value="UniProtKB-KW"/>
</dbReference>
<comment type="cofactor">
    <cofactor evidence="1">
        <name>Mg(2+)</name>
        <dbReference type="ChEBI" id="CHEBI:18420"/>
    </cofactor>
    <text evidence="1">Binds 2 magnesium ions per subunit.</text>
</comment>
<evidence type="ECO:0000256" key="1">
    <source>
        <dbReference type="PIRSR" id="PIRSR605502-1"/>
    </source>
</evidence>
<feature type="compositionally biased region" description="Low complexity" evidence="2">
    <location>
        <begin position="175"/>
        <end position="189"/>
    </location>
</feature>
<reference evidence="3" key="1">
    <citation type="submission" date="2020-02" db="EMBL/GenBank/DDBJ databases">
        <authorList>
            <person name="Meier V. D."/>
        </authorList>
    </citation>
    <scope>NUCLEOTIDE SEQUENCE</scope>
    <source>
        <strain evidence="3">AVDCRST_MAG77</strain>
    </source>
</reference>
<organism evidence="3">
    <name type="scientific">uncultured Chloroflexota bacterium</name>
    <dbReference type="NCBI Taxonomy" id="166587"/>
    <lineage>
        <taxon>Bacteria</taxon>
        <taxon>Bacillati</taxon>
        <taxon>Chloroflexota</taxon>
        <taxon>environmental samples</taxon>
    </lineage>
</organism>
<accession>A0A6J4K755</accession>
<dbReference type="SUPFAM" id="SSF101478">
    <property type="entry name" value="ADP-ribosylglycohydrolase"/>
    <property type="match status" value="2"/>
</dbReference>
<dbReference type="Gene3D" id="1.10.4080.10">
    <property type="entry name" value="ADP-ribosylation/Crystallin J1"/>
    <property type="match status" value="1"/>
</dbReference>
<protein>
    <submittedName>
        <fullName evidence="3">Putative membrane protein</fullName>
    </submittedName>
</protein>
<gene>
    <name evidence="3" type="ORF">AVDCRST_MAG77-5374</name>
</gene>
<dbReference type="AlphaFoldDB" id="A0A6J4K755"/>
<dbReference type="InterPro" id="IPR005502">
    <property type="entry name" value="Ribosyl_crysJ1"/>
</dbReference>
<sequence length="514" mass="56157">MSLNAEQLAELLPFEIAQRREEGHDVSAFERRWNALGIPSVPIHRPIPAEARGAVEAGAAELAALYRDLDALDALPAPLHEPSSLEEIRALRPRGPRQMELRLSEEQLRDRILGAWLGRAAGCLLGKPVEGWARDAIRRVLEHAGEYPLSQYIAYPDVPAVAATQSSNGAPTIRAASSTPSSAGASASAGDGNVPDVVRRLAQRPKDWFRGGFDRMVRDDDMDYPLIALHLLEEYGPDFTTQHVGRGWQLKLPYLMVYTAERVAYRNLVNGLRAPETATYINPYREWIGAQIRADLWGWVCPGRPEQAAELAYRDAALSHTKNGIYGEMYFAAAIAASFAVDTVEEALLAGLTEIPAKCRLTEAIVQTMRWVREDGDFQKTTDRIHEAYGHYHGVHTINNAALVVMGLLYAERNAAGARTGSRSTAAGDDRLLDDSLCLTVMGGWDTDCTGATAGSLVGSLLGARRLSHRWVGDFNDRLESIVIGMTDNSFADLADRTLAQSRLLASAGQPAHA</sequence>
<keyword evidence="1" id="KW-0460">Magnesium</keyword>
<dbReference type="InterPro" id="IPR036705">
    <property type="entry name" value="Ribosyl_crysJ1_sf"/>
</dbReference>
<proteinExistence type="predicted"/>
<keyword evidence="1" id="KW-0479">Metal-binding</keyword>
<feature type="binding site" evidence="1">
    <location>
        <position position="448"/>
    </location>
    <ligand>
        <name>Mg(2+)</name>
        <dbReference type="ChEBI" id="CHEBI:18420"/>
        <label>1</label>
    </ligand>
</feature>
<dbReference type="Pfam" id="PF03747">
    <property type="entry name" value="ADP_ribosyl_GH"/>
    <property type="match status" value="1"/>
</dbReference>
<feature type="binding site" evidence="1">
    <location>
        <position position="446"/>
    </location>
    <ligand>
        <name>Mg(2+)</name>
        <dbReference type="ChEBI" id="CHEBI:18420"/>
        <label>1</label>
    </ligand>
</feature>
<name>A0A6J4K755_9CHLR</name>